<organism evidence="2 3">
    <name type="scientific">Brassica carinata</name>
    <name type="common">Ethiopian mustard</name>
    <name type="synonym">Abyssinian cabbage</name>
    <dbReference type="NCBI Taxonomy" id="52824"/>
    <lineage>
        <taxon>Eukaryota</taxon>
        <taxon>Viridiplantae</taxon>
        <taxon>Streptophyta</taxon>
        <taxon>Embryophyta</taxon>
        <taxon>Tracheophyta</taxon>
        <taxon>Spermatophyta</taxon>
        <taxon>Magnoliopsida</taxon>
        <taxon>eudicotyledons</taxon>
        <taxon>Gunneridae</taxon>
        <taxon>Pentapetalae</taxon>
        <taxon>rosids</taxon>
        <taxon>malvids</taxon>
        <taxon>Brassicales</taxon>
        <taxon>Brassicaceae</taxon>
        <taxon>Brassiceae</taxon>
        <taxon>Brassica</taxon>
    </lineage>
</organism>
<name>A0A8X7PKV7_BRACI</name>
<evidence type="ECO:0000256" key="1">
    <source>
        <dbReference type="SAM" id="MobiDB-lite"/>
    </source>
</evidence>
<keyword evidence="3" id="KW-1185">Reference proteome</keyword>
<dbReference type="OrthoDB" id="10381260at2759"/>
<dbReference type="AlphaFoldDB" id="A0A8X7PKV7"/>
<accession>A0A8X7PKV7</accession>
<feature type="region of interest" description="Disordered" evidence="1">
    <location>
        <begin position="57"/>
        <end position="77"/>
    </location>
</feature>
<dbReference type="Proteomes" id="UP000886595">
    <property type="component" value="Unassembled WGS sequence"/>
</dbReference>
<evidence type="ECO:0000313" key="2">
    <source>
        <dbReference type="EMBL" id="KAG2251484.1"/>
    </source>
</evidence>
<protein>
    <submittedName>
        <fullName evidence="2">Uncharacterized protein</fullName>
    </submittedName>
</protein>
<proteinExistence type="predicted"/>
<reference evidence="2 3" key="1">
    <citation type="submission" date="2020-02" db="EMBL/GenBank/DDBJ databases">
        <authorList>
            <person name="Ma Q."/>
            <person name="Huang Y."/>
            <person name="Song X."/>
            <person name="Pei D."/>
        </authorList>
    </citation>
    <scope>NUCLEOTIDE SEQUENCE [LARGE SCALE GENOMIC DNA]</scope>
    <source>
        <strain evidence="2">Sxm20200214</strain>
        <tissue evidence="2">Leaf</tissue>
    </source>
</reference>
<dbReference type="EMBL" id="JAAMPC010000016">
    <property type="protein sequence ID" value="KAG2251484.1"/>
    <property type="molecule type" value="Genomic_DNA"/>
</dbReference>
<comment type="caution">
    <text evidence="2">The sequence shown here is derived from an EMBL/GenBank/DDBJ whole genome shotgun (WGS) entry which is preliminary data.</text>
</comment>
<gene>
    <name evidence="2" type="ORF">Bca52824_081620</name>
</gene>
<sequence length="147" mass="16219">MVDPLSIAIPAIGDQVGAEASAGSIRDRPRRTKVDLSVHRGRHQVFERVVSASLSSSVPGIPSQRRVSGEGTSRMGPAQAALEAMEASNKYAALMEMRLTDFPSREEVEEHLLMIQRLRADLEAAQVRDQWRTEKVEELNGKLILSD</sequence>
<evidence type="ECO:0000313" key="3">
    <source>
        <dbReference type="Proteomes" id="UP000886595"/>
    </source>
</evidence>